<dbReference type="SUPFAM" id="SSF103642">
    <property type="entry name" value="Sec-C motif"/>
    <property type="match status" value="1"/>
</dbReference>
<dbReference type="OrthoDB" id="21421at2"/>
<evidence type="ECO:0000259" key="1">
    <source>
        <dbReference type="Pfam" id="PF17775"/>
    </source>
</evidence>
<gene>
    <name evidence="2" type="ORF">MSP8886_01613</name>
</gene>
<dbReference type="InterPro" id="IPR048469">
    <property type="entry name" value="YchJ-like_M"/>
</dbReference>
<organism evidence="2 3">
    <name type="scientific">Marinomonas spartinae</name>
    <dbReference type="NCBI Taxonomy" id="1792290"/>
    <lineage>
        <taxon>Bacteria</taxon>
        <taxon>Pseudomonadati</taxon>
        <taxon>Pseudomonadota</taxon>
        <taxon>Gammaproteobacteria</taxon>
        <taxon>Oceanospirillales</taxon>
        <taxon>Oceanospirillaceae</taxon>
        <taxon>Marinomonas</taxon>
    </lineage>
</organism>
<accession>A0A1A8TC86</accession>
<proteinExistence type="predicted"/>
<reference evidence="2 3" key="1">
    <citation type="submission" date="2016-06" db="EMBL/GenBank/DDBJ databases">
        <authorList>
            <person name="Kjaerup R.B."/>
            <person name="Dalgaard T.S."/>
            <person name="Juul-Madsen H.R."/>
        </authorList>
    </citation>
    <scope>NUCLEOTIDE SEQUENCE [LARGE SCALE GENOMIC DNA]</scope>
    <source>
        <strain evidence="2 3">CECT 8886</strain>
    </source>
</reference>
<keyword evidence="3" id="KW-1185">Reference proteome</keyword>
<dbReference type="PANTHER" id="PTHR33747">
    <property type="entry name" value="UPF0225 PROTEIN SCO1677"/>
    <property type="match status" value="1"/>
</dbReference>
<dbReference type="InterPro" id="IPR032710">
    <property type="entry name" value="NTF2-like_dom_sf"/>
</dbReference>
<dbReference type="Gene3D" id="3.10.450.50">
    <property type="match status" value="1"/>
</dbReference>
<dbReference type="SUPFAM" id="SSF54427">
    <property type="entry name" value="NTF2-like"/>
    <property type="match status" value="1"/>
</dbReference>
<dbReference type="Proteomes" id="UP000092544">
    <property type="component" value="Unassembled WGS sequence"/>
</dbReference>
<dbReference type="PANTHER" id="PTHR33747:SF1">
    <property type="entry name" value="ADENYLATE CYCLASE-ASSOCIATED CAP C-TERMINAL DOMAIN-CONTAINING PROTEIN"/>
    <property type="match status" value="1"/>
</dbReference>
<feature type="domain" description="YchJ-like middle NTF2-like" evidence="1">
    <location>
        <begin position="31"/>
        <end position="132"/>
    </location>
</feature>
<dbReference type="EMBL" id="FLOB01000003">
    <property type="protein sequence ID" value="SBS29833.1"/>
    <property type="molecule type" value="Genomic_DNA"/>
</dbReference>
<protein>
    <recommendedName>
        <fullName evidence="1">YchJ-like middle NTF2-like domain-containing protein</fullName>
    </recommendedName>
</protein>
<dbReference type="InterPro" id="IPR004027">
    <property type="entry name" value="SEC_C_motif"/>
</dbReference>
<dbReference type="RefSeq" id="WP_067014733.1">
    <property type="nucleotide sequence ID" value="NZ_FLOB01000003.1"/>
</dbReference>
<dbReference type="AlphaFoldDB" id="A0A1A8TC86"/>
<dbReference type="Pfam" id="PF02810">
    <property type="entry name" value="SEC-C"/>
    <property type="match status" value="1"/>
</dbReference>
<dbReference type="Pfam" id="PF17775">
    <property type="entry name" value="YchJ_M-like"/>
    <property type="match status" value="1"/>
</dbReference>
<evidence type="ECO:0000313" key="2">
    <source>
        <dbReference type="EMBL" id="SBS29833.1"/>
    </source>
</evidence>
<evidence type="ECO:0000313" key="3">
    <source>
        <dbReference type="Proteomes" id="UP000092544"/>
    </source>
</evidence>
<name>A0A1A8TC86_9GAMM</name>
<dbReference type="STRING" id="1792290.MSP8886_01613"/>
<sequence>MTLPTLCPCGSTTPYSECCGLYHSGAASVPTAEALMRSRYSAFAMNKMDYILATQRLEKGQVNEDEVEALDNSNALTNWTRLEILATEQGQTSDNTGTVTFRAYFKEGMHQGELNEKSWFRKEEGQWLYIGGEHDIKTAPLTKTTIPKQNVGRNDPCSCGSGKKFKKCCG</sequence>